<proteinExistence type="predicted"/>
<feature type="domain" description="WsaF N-terminal" evidence="1">
    <location>
        <begin position="691"/>
        <end position="777"/>
    </location>
</feature>
<evidence type="ECO:0000259" key="1">
    <source>
        <dbReference type="Pfam" id="PF21374"/>
    </source>
</evidence>
<name>A0A7L4WG05_9LACT</name>
<dbReference type="KEGG" id="lpaa:BHS01_10195"/>
<dbReference type="Pfam" id="PF21374">
    <property type="entry name" value="WsaF_N"/>
    <property type="match status" value="1"/>
</dbReference>
<evidence type="ECO:0000259" key="2">
    <source>
        <dbReference type="Pfam" id="PF22772"/>
    </source>
</evidence>
<evidence type="ECO:0000313" key="3">
    <source>
        <dbReference type="EMBL" id="QDJ28874.1"/>
    </source>
</evidence>
<dbReference type="Gene3D" id="3.40.50.2000">
    <property type="entry name" value="Glycogen Phosphorylase B"/>
    <property type="match status" value="1"/>
</dbReference>
<protein>
    <recommendedName>
        <fullName evidence="5">Lipopolysaccharide biosynthesis protein</fullName>
    </recommendedName>
</protein>
<dbReference type="SUPFAM" id="SSF53756">
    <property type="entry name" value="UDP-Glycosyltransferase/glycogen phosphorylase"/>
    <property type="match status" value="1"/>
</dbReference>
<sequence>MNRLLLYVHFNKFGTVSDHVIFQLKEMRPLFSKVIVLSNSIVSQEDRERLQEKNLFDELIQRTNTGFDFAAWQEGFSHVGFDNLAQFDNVTIMNDTTFGPLYDMNEIYDKYDRDETIDFWGITNHQAYEKFPEHIQSYFISFKNKIIISNVFLNFWKKMQASNNVQDIIDSYETQFTKMLVDAGFTYDTVLNTIGMDYLPSQTPDFSYFRPDVILFNKAPFIKVKTIALRQDVAPYVIDYIKRKTEYPTHLIIDHMSRIDIPDYPYLLAEKTLDKHLIYQPNDKTVAVHLHVYYVELLSEFLTKFDSFSFVYDLFITTDNEDKEKEIIQILSIDKLSAKVVVTGNVGRDIFPMLLLKNELASYDIIGHFHTKKSVEADFFAGESWRTELSEMLIDTADASVQSLSDNKNLGIVIADIPTFFRFNKIVDANNEATMVPAMTELWQRMNLSKAIDFNQLHTFTMSYGTFFWAKYDAIKPLFDLKLSAEEMPNEPLPQNSILHAMERLLVYVAWANNYDFIISLNKQITPFIDNKKLNIRLAPQLKEIIKQQQVTPKYLFQIMKKITKKLLNKVKKNSLRGMMSVIKKVIDTYQNEGMRAVARKISDKIRGRSGVVNNVNSINSKIDLSKSPQMPQIEDIVSQSVYKKPEKIAKTKLKITFITPPVGPGGGGHSTIARFANFLQNNGHQVSFAIYNTNTISQTAKEAQDVFKKSYGLSTVVKLASELTNEDVVFATSWETAYGVLNLKTKAHKFYFVQDFEPMFFGVGSRYMLAEATYKFGFYGITAGKWLTKKVAQYGMLADYFDFGVDLDIYKPKPSQVIKKQKKIIFYARAHTERRGFELGVLALQIFKEKYPEYEIAFFGQDTSGYEIPFEYTNLGILTKNELSKLYQESVACLVLSLTNVSLLPLELLASGCVPVMNGGENNTLVLGDINGIEYTTAYPTSLAEKLCSVVERDDIDAHSAAISESVEGKSWQKSYEKVEKIILQEVTLNG</sequence>
<dbReference type="AlphaFoldDB" id="A0A7L4WG05"/>
<gene>
    <name evidence="3" type="ORF">BHS01_10195</name>
</gene>
<evidence type="ECO:0000313" key="4">
    <source>
        <dbReference type="Proteomes" id="UP000516280"/>
    </source>
</evidence>
<dbReference type="EMBL" id="CP017195">
    <property type="protein sequence ID" value="QDJ28874.1"/>
    <property type="molecule type" value="Genomic_DNA"/>
</dbReference>
<reference evidence="3 4" key="1">
    <citation type="submission" date="2016-09" db="EMBL/GenBank/DDBJ databases">
        <title>Lactic acid bacteria from MAP meat Genome sequencing and assembly.</title>
        <authorList>
            <person name="Behr J."/>
            <person name="Hilgarth M."/>
            <person name="Vogel R.F."/>
        </authorList>
    </citation>
    <scope>NUCLEOTIDE SEQUENCE [LARGE SCALE GENOMIC DNA]</scope>
    <source>
        <strain evidence="3 4">TMW21615</strain>
    </source>
</reference>
<dbReference type="Gene3D" id="3.40.50.11090">
    <property type="match status" value="1"/>
</dbReference>
<organism evidence="3 4">
    <name type="scientific">Pseudolactococcus paracarnosus</name>
    <dbReference type="NCBI Taxonomy" id="2749962"/>
    <lineage>
        <taxon>Bacteria</taxon>
        <taxon>Bacillati</taxon>
        <taxon>Bacillota</taxon>
        <taxon>Bacilli</taxon>
        <taxon>Lactobacillales</taxon>
        <taxon>Streptococcaceae</taxon>
        <taxon>Pseudolactococcus</taxon>
    </lineage>
</organism>
<dbReference type="Pfam" id="PF22772">
    <property type="entry name" value="WsaF_C"/>
    <property type="match status" value="1"/>
</dbReference>
<feature type="domain" description="WsaF C-terminal" evidence="2">
    <location>
        <begin position="823"/>
        <end position="948"/>
    </location>
</feature>
<dbReference type="Proteomes" id="UP000516280">
    <property type="component" value="Chromosome"/>
</dbReference>
<dbReference type="InterPro" id="IPR007739">
    <property type="entry name" value="RgpF"/>
</dbReference>
<evidence type="ECO:0008006" key="5">
    <source>
        <dbReference type="Google" id="ProtNLM"/>
    </source>
</evidence>
<accession>A0A7L4WG05</accession>
<dbReference type="InterPro" id="IPR048510">
    <property type="entry name" value="WsaF_N"/>
</dbReference>
<dbReference type="InterPro" id="IPR055050">
    <property type="entry name" value="WsaF_C"/>
</dbReference>
<dbReference type="GO" id="GO:0030247">
    <property type="term" value="F:polysaccharide binding"/>
    <property type="evidence" value="ECO:0007669"/>
    <property type="project" value="InterPro"/>
</dbReference>
<dbReference type="Pfam" id="PF05045">
    <property type="entry name" value="RgpF"/>
    <property type="match status" value="1"/>
</dbReference>